<dbReference type="Gene3D" id="1.10.10.2520">
    <property type="entry name" value="Cell wall hydrolase SleB, domain 1"/>
    <property type="match status" value="1"/>
</dbReference>
<sequence>MMKKFLIATLLCMALTVTMVPMAFAADSNYTECMAAIQEQRTIQDQAHQTAESLRKKGYSDSSAYVQAAKSTWNEAQKAIAGYQKLAQYSDEDIRILTTTVFHEAGHTTEQLRQYVAQVVLNRVEDSRFPDTVKGVITQPGQYSTKYATVEAANAIQATDSKNGTYYYGICEDSVKAAMMGQVEMPSNVLYQANFSQGKGVWKSVYFNSGWYASTSYFCYG</sequence>
<dbReference type="Proteomes" id="UP000260649">
    <property type="component" value="Unassembled WGS sequence"/>
</dbReference>
<dbReference type="Pfam" id="PF07486">
    <property type="entry name" value="Hydrolase_2"/>
    <property type="match status" value="1"/>
</dbReference>
<dbReference type="AlphaFoldDB" id="A0A3E2B632"/>
<name>A0A3E2B632_9FIRM</name>
<dbReference type="GO" id="GO:0016787">
    <property type="term" value="F:hydrolase activity"/>
    <property type="evidence" value="ECO:0007669"/>
    <property type="project" value="UniProtKB-KW"/>
</dbReference>
<evidence type="ECO:0000256" key="1">
    <source>
        <dbReference type="SAM" id="SignalP"/>
    </source>
</evidence>
<comment type="caution">
    <text evidence="3">The sequence shown here is derived from an EMBL/GenBank/DDBJ whole genome shotgun (WGS) entry which is preliminary data.</text>
</comment>
<protein>
    <submittedName>
        <fullName evidence="3">Cell wall hydrolase</fullName>
    </submittedName>
</protein>
<evidence type="ECO:0000313" key="3">
    <source>
        <dbReference type="EMBL" id="RFT07510.1"/>
    </source>
</evidence>
<dbReference type="InterPro" id="IPR042047">
    <property type="entry name" value="SleB_dom1"/>
</dbReference>
<dbReference type="InterPro" id="IPR011105">
    <property type="entry name" value="Cell_wall_hydrolase_SleB"/>
</dbReference>
<dbReference type="OrthoDB" id="9785345at2"/>
<keyword evidence="4" id="KW-1185">Reference proteome</keyword>
<evidence type="ECO:0000259" key="2">
    <source>
        <dbReference type="Pfam" id="PF07486"/>
    </source>
</evidence>
<proteinExistence type="predicted"/>
<feature type="domain" description="Cell wall hydrolase SleB" evidence="2">
    <location>
        <begin position="115"/>
        <end position="187"/>
    </location>
</feature>
<feature type="chain" id="PRO_5017658115" evidence="1">
    <location>
        <begin position="26"/>
        <end position="221"/>
    </location>
</feature>
<organism evidence="3 4">
    <name type="scientific">Evtepia gabavorous</name>
    <dbReference type="NCBI Taxonomy" id="2211183"/>
    <lineage>
        <taxon>Bacteria</taxon>
        <taxon>Bacillati</taxon>
        <taxon>Bacillota</taxon>
        <taxon>Clostridia</taxon>
        <taxon>Eubacteriales</taxon>
        <taxon>Evtepia</taxon>
    </lineage>
</organism>
<dbReference type="EMBL" id="QQRQ01000002">
    <property type="protein sequence ID" value="RFT07510.1"/>
    <property type="molecule type" value="Genomic_DNA"/>
</dbReference>
<evidence type="ECO:0000313" key="4">
    <source>
        <dbReference type="Proteomes" id="UP000260649"/>
    </source>
</evidence>
<feature type="signal peptide" evidence="1">
    <location>
        <begin position="1"/>
        <end position="25"/>
    </location>
</feature>
<accession>A0A3E2B632</accession>
<reference evidence="3 4" key="1">
    <citation type="submission" date="2018-07" db="EMBL/GenBank/DDBJ databases">
        <title>GABA Modulating Bacteria of the Human Gut Microbiota.</title>
        <authorList>
            <person name="Strandwitz P."/>
            <person name="Kim K.H."/>
            <person name="Terekhova D."/>
            <person name="Liu J.K."/>
            <person name="Sharma A."/>
            <person name="Levering J."/>
            <person name="Mcdonald D."/>
            <person name="Dietrich D."/>
            <person name="Ramadhar T.R."/>
            <person name="Lekbua A."/>
            <person name="Mroue N."/>
            <person name="Liston C."/>
            <person name="Stewart E.J."/>
            <person name="Dubin M.J."/>
            <person name="Zengler K."/>
            <person name="Knight R."/>
            <person name="Gilbert J.A."/>
            <person name="Clardy J."/>
            <person name="Lewis K."/>
        </authorList>
    </citation>
    <scope>NUCLEOTIDE SEQUENCE [LARGE SCALE GENOMIC DNA]</scope>
    <source>
        <strain evidence="3 4">KLE1738</strain>
    </source>
</reference>
<gene>
    <name evidence="3" type="ORF">DV520_02385</name>
</gene>
<keyword evidence="3" id="KW-0378">Hydrolase</keyword>
<keyword evidence="1" id="KW-0732">Signal</keyword>